<evidence type="ECO:0000256" key="4">
    <source>
        <dbReference type="ARBA" id="ARBA00023110"/>
    </source>
</evidence>
<dbReference type="InterPro" id="IPR044666">
    <property type="entry name" value="Cyclophilin_A-like"/>
</dbReference>
<dbReference type="SFLD" id="SFLDG01140">
    <property type="entry name" value="C2.B:_Phosphomannomutase_and_P"/>
    <property type="match status" value="1"/>
</dbReference>
<keyword evidence="4" id="KW-0697">Rotamase</keyword>
<dbReference type="InterPro" id="IPR023214">
    <property type="entry name" value="HAD_sf"/>
</dbReference>
<dbReference type="InterPro" id="IPR036412">
    <property type="entry name" value="HAD-like_sf"/>
</dbReference>
<evidence type="ECO:0000313" key="7">
    <source>
        <dbReference type="EMBL" id="SDB31355.1"/>
    </source>
</evidence>
<dbReference type="SFLD" id="SFLDS00003">
    <property type="entry name" value="Haloacid_Dehalogenase"/>
    <property type="match status" value="1"/>
</dbReference>
<reference evidence="7 8" key="1">
    <citation type="submission" date="2016-10" db="EMBL/GenBank/DDBJ databases">
        <authorList>
            <person name="de Groot N.N."/>
        </authorList>
    </citation>
    <scope>NUCLEOTIDE SEQUENCE [LARGE SCALE GENOMIC DNA]</scope>
    <source>
        <strain evidence="7 8">A-4</strain>
    </source>
</reference>
<dbReference type="Gene3D" id="3.40.50.1000">
    <property type="entry name" value="HAD superfamily/HAD-like"/>
    <property type="match status" value="1"/>
</dbReference>
<dbReference type="EC" id="5.2.1.8" evidence="3"/>
<dbReference type="PROSITE" id="PS50072">
    <property type="entry name" value="CSA_PPIASE_2"/>
    <property type="match status" value="1"/>
</dbReference>
<dbReference type="Gene3D" id="3.30.1240.10">
    <property type="match status" value="1"/>
</dbReference>
<dbReference type="InterPro" id="IPR006379">
    <property type="entry name" value="HAD-SF_hydro_IIB"/>
</dbReference>
<proteinExistence type="predicted"/>
<keyword evidence="5 7" id="KW-0413">Isomerase</keyword>
<dbReference type="GO" id="GO:0003755">
    <property type="term" value="F:peptidyl-prolyl cis-trans isomerase activity"/>
    <property type="evidence" value="ECO:0007669"/>
    <property type="project" value="UniProtKB-KW"/>
</dbReference>
<organism evidence="7 8">
    <name type="scientific">Streptococcus henryi</name>
    <dbReference type="NCBI Taxonomy" id="439219"/>
    <lineage>
        <taxon>Bacteria</taxon>
        <taxon>Bacillati</taxon>
        <taxon>Bacillota</taxon>
        <taxon>Bacilli</taxon>
        <taxon>Lactobacillales</taxon>
        <taxon>Streptococcaceae</taxon>
        <taxon>Streptococcus</taxon>
    </lineage>
</organism>
<dbReference type="Pfam" id="PF00160">
    <property type="entry name" value="Pro_isomerase"/>
    <property type="match status" value="1"/>
</dbReference>
<dbReference type="eggNOG" id="COG0652">
    <property type="taxonomic scope" value="Bacteria"/>
</dbReference>
<gene>
    <name evidence="7" type="ORF">SAMN02910293_01548</name>
</gene>
<comment type="catalytic activity">
    <reaction evidence="1">
        <text>[protein]-peptidylproline (omega=180) = [protein]-peptidylproline (omega=0)</text>
        <dbReference type="Rhea" id="RHEA:16237"/>
        <dbReference type="Rhea" id="RHEA-COMP:10747"/>
        <dbReference type="Rhea" id="RHEA-COMP:10748"/>
        <dbReference type="ChEBI" id="CHEBI:83833"/>
        <dbReference type="ChEBI" id="CHEBI:83834"/>
        <dbReference type="EC" id="5.2.1.8"/>
    </reaction>
</comment>
<dbReference type="SUPFAM" id="SSF56784">
    <property type="entry name" value="HAD-like"/>
    <property type="match status" value="1"/>
</dbReference>
<accession>A0A1G6CEV9</accession>
<evidence type="ECO:0000256" key="3">
    <source>
        <dbReference type="ARBA" id="ARBA00013194"/>
    </source>
</evidence>
<evidence type="ECO:0000256" key="5">
    <source>
        <dbReference type="ARBA" id="ARBA00023235"/>
    </source>
</evidence>
<evidence type="ECO:0000256" key="2">
    <source>
        <dbReference type="ARBA" id="ARBA00002388"/>
    </source>
</evidence>
<dbReference type="PANTHER" id="PTHR45625">
    <property type="entry name" value="PEPTIDYL-PROLYL CIS-TRANS ISOMERASE-RELATED"/>
    <property type="match status" value="1"/>
</dbReference>
<dbReference type="Pfam" id="PF08282">
    <property type="entry name" value="Hydrolase_3"/>
    <property type="match status" value="1"/>
</dbReference>
<dbReference type="SUPFAM" id="SSF50891">
    <property type="entry name" value="Cyclophilin-like"/>
    <property type="match status" value="1"/>
</dbReference>
<evidence type="ECO:0000259" key="6">
    <source>
        <dbReference type="PROSITE" id="PS50072"/>
    </source>
</evidence>
<name>A0A1G6CEV9_9STRE</name>
<keyword evidence="8" id="KW-1185">Reference proteome</keyword>
<protein>
    <recommendedName>
        <fullName evidence="3">peptidylprolyl isomerase</fullName>
        <ecNumber evidence="3">5.2.1.8</ecNumber>
    </recommendedName>
</protein>
<dbReference type="EMBL" id="FMXP01000021">
    <property type="protein sequence ID" value="SDB31355.1"/>
    <property type="molecule type" value="Genomic_DNA"/>
</dbReference>
<dbReference type="Gene3D" id="2.40.100.10">
    <property type="entry name" value="Cyclophilin-like"/>
    <property type="match status" value="1"/>
</dbReference>
<dbReference type="PRINTS" id="PR00153">
    <property type="entry name" value="CSAPPISMRASE"/>
</dbReference>
<dbReference type="PANTHER" id="PTHR45625:SF4">
    <property type="entry name" value="PEPTIDYLPROLYL ISOMERASE DOMAIN AND WD REPEAT-CONTAINING PROTEIN 1"/>
    <property type="match status" value="1"/>
</dbReference>
<feature type="domain" description="PPIase cyclophilin-type" evidence="6">
    <location>
        <begin position="304"/>
        <end position="483"/>
    </location>
</feature>
<dbReference type="STRING" id="439219.SAMN02910293_01548"/>
<dbReference type="CDD" id="cd00317">
    <property type="entry name" value="cyclophilin"/>
    <property type="match status" value="1"/>
</dbReference>
<dbReference type="InterPro" id="IPR000150">
    <property type="entry name" value="Cof"/>
</dbReference>
<dbReference type="InterPro" id="IPR029000">
    <property type="entry name" value="Cyclophilin-like_dom_sf"/>
</dbReference>
<dbReference type="eggNOG" id="COG0561">
    <property type="taxonomic scope" value="Bacteria"/>
</dbReference>
<dbReference type="NCBIfam" id="TIGR01484">
    <property type="entry name" value="HAD-SF-IIB"/>
    <property type="match status" value="1"/>
</dbReference>
<evidence type="ECO:0000256" key="1">
    <source>
        <dbReference type="ARBA" id="ARBA00000971"/>
    </source>
</evidence>
<comment type="function">
    <text evidence="2">PPIases accelerate the folding of proteins. It catalyzes the cis-trans isomerization of proline imidic peptide bonds in oligopeptides.</text>
</comment>
<dbReference type="InterPro" id="IPR002130">
    <property type="entry name" value="Cyclophilin-type_PPIase_dom"/>
</dbReference>
<dbReference type="NCBIfam" id="TIGR00099">
    <property type="entry name" value="Cof-subfamily"/>
    <property type="match status" value="1"/>
</dbReference>
<dbReference type="GO" id="GO:0016791">
    <property type="term" value="F:phosphatase activity"/>
    <property type="evidence" value="ECO:0007669"/>
    <property type="project" value="UniProtKB-ARBA"/>
</dbReference>
<dbReference type="Proteomes" id="UP000182508">
    <property type="component" value="Unassembled WGS sequence"/>
</dbReference>
<evidence type="ECO:0000313" key="8">
    <source>
        <dbReference type="Proteomes" id="UP000182508"/>
    </source>
</evidence>
<dbReference type="AlphaFoldDB" id="A0A1G6CEV9"/>
<sequence length="485" mass="53540">MEDLEGLKQISDYPFLNRNMDVKTKYKAKKIKAVFFDIDETLRIKETGYMPESITYVFEQLKSKGILTGIASGRAIYGVVEDIRALKPDVFVTINGACILDKKGEIVYKDPVNPELVKDYVAWCKEKGIAYGFAGSDTAVVSERSQLVDDAIIPVYGPGLVDPDYHLSNDVYLMWTFADNNAELVLPENLESDLRLVPWHPHSSDVIREGISKASGVAHVLEKEGLKPENVLVFGDELNDMELFDYAGLAVAMGVSHPELQKKADFITKKVEEDGILYALEELGLVEKQLNFPQVDLSSIEGPVATIKTNHGDMKIKLFPEHAPKTVANFVALAKDGYYDGIIFHRIIKDFMIQGGDPTGTGMGGQSIYGDSFEDEFSDELYNVRGALSMANAGPNTNGSQFFIVQNDKIPYAQKELERGGWPAPIAELYAAKGGTPHLDRRHTVFGQLMDEASYQVLDAIAGVQTGAQDKPVEDVVIETIEVAD</sequence>